<comment type="caution">
    <text evidence="2">The sequence shown here is derived from an EMBL/GenBank/DDBJ whole genome shotgun (WGS) entry which is preliminary data.</text>
</comment>
<evidence type="ECO:0000313" key="3">
    <source>
        <dbReference type="Proteomes" id="UP000253975"/>
    </source>
</evidence>
<keyword evidence="1" id="KW-0812">Transmembrane</keyword>
<evidence type="ECO:0000256" key="1">
    <source>
        <dbReference type="SAM" id="Phobius"/>
    </source>
</evidence>
<accession>A0A369L8F7</accession>
<gene>
    <name evidence="2" type="ORF">C1881_09165</name>
</gene>
<protein>
    <submittedName>
        <fullName evidence="2">Uncharacterized protein</fullName>
    </submittedName>
</protein>
<keyword evidence="1" id="KW-0472">Membrane</keyword>
<feature type="transmembrane region" description="Helical" evidence="1">
    <location>
        <begin position="65"/>
        <end position="87"/>
    </location>
</feature>
<dbReference type="InterPro" id="IPR043747">
    <property type="entry name" value="DUF5692"/>
</dbReference>
<organism evidence="2 3">
    <name type="scientific">Slackia isoflavoniconvertens</name>
    <dbReference type="NCBI Taxonomy" id="572010"/>
    <lineage>
        <taxon>Bacteria</taxon>
        <taxon>Bacillati</taxon>
        <taxon>Actinomycetota</taxon>
        <taxon>Coriobacteriia</taxon>
        <taxon>Eggerthellales</taxon>
        <taxon>Eggerthellaceae</taxon>
        <taxon>Slackia</taxon>
    </lineage>
</organism>
<dbReference type="RefSeq" id="WP_114616221.1">
    <property type="nucleotide sequence ID" value="NZ_PPTO01000018.1"/>
</dbReference>
<proteinExistence type="predicted"/>
<feature type="transmembrane region" description="Helical" evidence="1">
    <location>
        <begin position="136"/>
        <end position="158"/>
    </location>
</feature>
<feature type="transmembrane region" description="Helical" evidence="1">
    <location>
        <begin position="34"/>
        <end position="53"/>
    </location>
</feature>
<feature type="transmembrane region" description="Helical" evidence="1">
    <location>
        <begin position="193"/>
        <end position="212"/>
    </location>
</feature>
<feature type="transmembrane region" description="Helical" evidence="1">
    <location>
        <begin position="94"/>
        <end position="116"/>
    </location>
</feature>
<sequence>MFFYEPLSATAIVSVLLYLVFLIGMNELSRLNKWVGAAIFIALPLALTIFVWPHTAVEGTGAGTWFQWVKTYSCLAGAILGWLIVYFPAFQKKYIVCIPPIIFAINILEACIRDFQLTGVNGIVDGYMVVGGPWNVMNGVAGILNALCICGFFGIIVGRGKKKDYVWPDQLWFWIIGYDLWNFAYTYNSVSDRSMYCGLVLLAACTIPAFFIKRGAYAQHRVRTLAVNMIVTMTVPWFFLHPACVVHSTNAPAAHMTISAIALIFNVCVFVYQAYTIFGKKRNPFKQELYIDNPGFRKVYLESIDVPEGQREAALANLEEFGYAAAWDEKGRVKTMVERP</sequence>
<name>A0A369L8F7_9ACTN</name>
<dbReference type="AlphaFoldDB" id="A0A369L8F7"/>
<feature type="transmembrane region" description="Helical" evidence="1">
    <location>
        <begin position="6"/>
        <end position="25"/>
    </location>
</feature>
<evidence type="ECO:0000313" key="2">
    <source>
        <dbReference type="EMBL" id="RDB55600.1"/>
    </source>
</evidence>
<dbReference type="EMBL" id="PPTO01000018">
    <property type="protein sequence ID" value="RDB55600.1"/>
    <property type="molecule type" value="Genomic_DNA"/>
</dbReference>
<feature type="transmembrane region" description="Helical" evidence="1">
    <location>
        <begin position="224"/>
        <end position="241"/>
    </location>
</feature>
<feature type="transmembrane region" description="Helical" evidence="1">
    <location>
        <begin position="253"/>
        <end position="278"/>
    </location>
</feature>
<dbReference type="Proteomes" id="UP000253975">
    <property type="component" value="Unassembled WGS sequence"/>
</dbReference>
<keyword evidence="1" id="KW-1133">Transmembrane helix</keyword>
<feature type="transmembrane region" description="Helical" evidence="1">
    <location>
        <begin position="170"/>
        <end position="187"/>
    </location>
</feature>
<dbReference type="Pfam" id="PF18948">
    <property type="entry name" value="DUF5692"/>
    <property type="match status" value="1"/>
</dbReference>
<reference evidence="2 3" key="1">
    <citation type="journal article" date="2018" name="Elife">
        <title>Discovery and characterization of a prevalent human gut bacterial enzyme sufficient for the inactivation of a family of plant toxins.</title>
        <authorList>
            <person name="Koppel N."/>
            <person name="Bisanz J.E."/>
            <person name="Pandelia M.E."/>
            <person name="Turnbaugh P.J."/>
            <person name="Balskus E.P."/>
        </authorList>
    </citation>
    <scope>NUCLEOTIDE SEQUENCE [LARGE SCALE GENOMIC DNA]</scope>
    <source>
        <strain evidence="2 3">OB21 GAM31</strain>
    </source>
</reference>